<keyword evidence="4" id="KW-1185">Reference proteome</keyword>
<feature type="domain" description="CobE/GbiG C-terminal" evidence="1">
    <location>
        <begin position="203"/>
        <end position="320"/>
    </location>
</feature>
<dbReference type="STRING" id="91360.SAMN05660330_01478"/>
<dbReference type="InterPro" id="IPR021744">
    <property type="entry name" value="CbiG_N"/>
</dbReference>
<sequence length="326" mass="35236">MNIAVVAITRGGLALGRKLAAALDRATLLEKREQVKTADLLRDNWHRFDGFICIMAAGIVVRSIAPLLEHKKTDPGVVVIDEKGKNVISLLSGHLGGANDLTRRVAAILGANPVITTASDTLELAALDLWARDCNLVPPAPRILTTLSAKLVNSGSLKFYSDKEFGSTPEGLERVLTLSEADFAISNRVYGDSDLPFFRPRDLVVGTGCNRNTPASEFKQALDELFSELGLAPGSIRNLASIDKKNDEEGLLKFATDNGWTIDFFTSDEINSLKNLEISFAALKAVGAIGVAEPACLLSAKSHLLLSRKRKWKNITMAVAQVPSTW</sequence>
<feature type="domain" description="Cobalamin synthesis G N-terminal" evidence="2">
    <location>
        <begin position="40"/>
        <end position="120"/>
    </location>
</feature>
<dbReference type="RefSeq" id="WP_092221359.1">
    <property type="nucleotide sequence ID" value="NZ_FNJI01000008.1"/>
</dbReference>
<dbReference type="PANTHER" id="PTHR37477:SF1">
    <property type="entry name" value="COBALT-PRECORRIN-5A HYDROLASE"/>
    <property type="match status" value="1"/>
</dbReference>
<dbReference type="SUPFAM" id="SSF159672">
    <property type="entry name" value="CbiG N-terminal domain-like"/>
    <property type="match status" value="1"/>
</dbReference>
<accession>A0A1H0NWE1</accession>
<proteinExistence type="predicted"/>
<dbReference type="OrthoDB" id="9781023at2"/>
<dbReference type="GO" id="GO:0016829">
    <property type="term" value="F:lyase activity"/>
    <property type="evidence" value="ECO:0007669"/>
    <property type="project" value="UniProtKB-KW"/>
</dbReference>
<dbReference type="AlphaFoldDB" id="A0A1H0NWE1"/>
<dbReference type="InterPro" id="IPR038029">
    <property type="entry name" value="GbiG_N_sf"/>
</dbReference>
<dbReference type="Gene3D" id="3.30.420.180">
    <property type="entry name" value="CobE/GbiG C-terminal domain"/>
    <property type="match status" value="1"/>
</dbReference>
<dbReference type="Proteomes" id="UP000199073">
    <property type="component" value="Unassembled WGS sequence"/>
</dbReference>
<dbReference type="InterPro" id="IPR036518">
    <property type="entry name" value="CobE/GbiG_C_sf"/>
</dbReference>
<dbReference type="InterPro" id="IPR002750">
    <property type="entry name" value="CobE/GbiG_C"/>
</dbReference>
<reference evidence="3 4" key="1">
    <citation type="submission" date="2016-10" db="EMBL/GenBank/DDBJ databases">
        <authorList>
            <person name="de Groot N.N."/>
        </authorList>
    </citation>
    <scope>NUCLEOTIDE SEQUENCE [LARGE SCALE GENOMIC DNA]</scope>
    <source>
        <strain evidence="3 4">DSM 12130</strain>
    </source>
</reference>
<evidence type="ECO:0000259" key="1">
    <source>
        <dbReference type="Pfam" id="PF01890"/>
    </source>
</evidence>
<organism evidence="3 4">
    <name type="scientific">Desulforhopalus singaporensis</name>
    <dbReference type="NCBI Taxonomy" id="91360"/>
    <lineage>
        <taxon>Bacteria</taxon>
        <taxon>Pseudomonadati</taxon>
        <taxon>Thermodesulfobacteriota</taxon>
        <taxon>Desulfobulbia</taxon>
        <taxon>Desulfobulbales</taxon>
        <taxon>Desulfocapsaceae</taxon>
        <taxon>Desulforhopalus</taxon>
    </lineage>
</organism>
<name>A0A1H0NWE1_9BACT</name>
<dbReference type="SUPFAM" id="SSF159664">
    <property type="entry name" value="CobE/GbiG C-terminal domain-like"/>
    <property type="match status" value="1"/>
</dbReference>
<gene>
    <name evidence="3" type="ORF">SAMN05660330_01478</name>
</gene>
<dbReference type="PANTHER" id="PTHR37477">
    <property type="entry name" value="COBALT-PRECORRIN-5A HYDROLASE"/>
    <property type="match status" value="1"/>
</dbReference>
<dbReference type="InterPro" id="IPR052553">
    <property type="entry name" value="CbiG_hydrolase"/>
</dbReference>
<keyword evidence="3" id="KW-0456">Lyase</keyword>
<dbReference type="Pfam" id="PF11760">
    <property type="entry name" value="CbiG_N"/>
    <property type="match status" value="1"/>
</dbReference>
<protein>
    <submittedName>
        <fullName evidence="3">Cobalt-precorrin 5A acetaldehyde-lyase</fullName>
    </submittedName>
</protein>
<evidence type="ECO:0000259" key="2">
    <source>
        <dbReference type="Pfam" id="PF11760"/>
    </source>
</evidence>
<dbReference type="EMBL" id="FNJI01000008">
    <property type="protein sequence ID" value="SDO97097.1"/>
    <property type="molecule type" value="Genomic_DNA"/>
</dbReference>
<dbReference type="Gene3D" id="3.40.50.11220">
    <property type="match status" value="1"/>
</dbReference>
<dbReference type="GO" id="GO:0009236">
    <property type="term" value="P:cobalamin biosynthetic process"/>
    <property type="evidence" value="ECO:0007669"/>
    <property type="project" value="InterPro"/>
</dbReference>
<dbReference type="Pfam" id="PF01890">
    <property type="entry name" value="CbiG_C"/>
    <property type="match status" value="1"/>
</dbReference>
<evidence type="ECO:0000313" key="4">
    <source>
        <dbReference type="Proteomes" id="UP000199073"/>
    </source>
</evidence>
<evidence type="ECO:0000313" key="3">
    <source>
        <dbReference type="EMBL" id="SDO97097.1"/>
    </source>
</evidence>